<evidence type="ECO:0000313" key="3">
    <source>
        <dbReference type="Proteomes" id="UP000297031"/>
    </source>
</evidence>
<evidence type="ECO:0000313" key="2">
    <source>
        <dbReference type="EMBL" id="QCD34445.1"/>
    </source>
</evidence>
<dbReference type="KEGG" id="mgod:E7746_00385"/>
<feature type="compositionally biased region" description="Polar residues" evidence="1">
    <location>
        <begin position="8"/>
        <end position="29"/>
    </location>
</feature>
<dbReference type="EMBL" id="CP039393">
    <property type="protein sequence ID" value="QCD34445.1"/>
    <property type="molecule type" value="Genomic_DNA"/>
</dbReference>
<evidence type="ECO:0000256" key="1">
    <source>
        <dbReference type="SAM" id="MobiDB-lite"/>
    </source>
</evidence>
<protein>
    <submittedName>
        <fullName evidence="2">Uncharacterized protein</fullName>
    </submittedName>
</protein>
<feature type="region of interest" description="Disordered" evidence="1">
    <location>
        <begin position="1"/>
        <end position="45"/>
    </location>
</feature>
<organism evidence="2 3">
    <name type="scientific">Muribaculum gordoncarteri</name>
    <dbReference type="NCBI Taxonomy" id="2530390"/>
    <lineage>
        <taxon>Bacteria</taxon>
        <taxon>Pseudomonadati</taxon>
        <taxon>Bacteroidota</taxon>
        <taxon>Bacteroidia</taxon>
        <taxon>Bacteroidales</taxon>
        <taxon>Muribaculaceae</taxon>
        <taxon>Muribaculum</taxon>
    </lineage>
</organism>
<accession>A0A4P7VL89</accession>
<proteinExistence type="predicted"/>
<name>A0A4P7VL89_9BACT</name>
<gene>
    <name evidence="2" type="ORF">E7746_00385</name>
</gene>
<dbReference type="Proteomes" id="UP000297031">
    <property type="component" value="Chromosome"/>
</dbReference>
<feature type="compositionally biased region" description="Basic and acidic residues" evidence="1">
    <location>
        <begin position="57"/>
        <end position="68"/>
    </location>
</feature>
<keyword evidence="3" id="KW-1185">Reference proteome</keyword>
<sequence length="78" mass="8688">MAARKSHTPSSQGAGIRFSSPSLGGNSPEEQGFANGYGMPDDFKHFLELHPGMSFEEAKRRFKDEQKAKQQRKGPKLH</sequence>
<dbReference type="AlphaFoldDB" id="A0A4P7VL89"/>
<reference evidence="2 3" key="1">
    <citation type="submission" date="2019-02" db="EMBL/GenBank/DDBJ databases">
        <title>Isolation and identification of novel species under the genus Muribaculum.</title>
        <authorList>
            <person name="Miyake S."/>
            <person name="Ding Y."/>
            <person name="Low A."/>
            <person name="Soh M."/>
            <person name="Seedorf H."/>
        </authorList>
    </citation>
    <scope>NUCLEOTIDE SEQUENCE [LARGE SCALE GENOMIC DNA]</scope>
    <source>
        <strain evidence="2 3">TLL-A4</strain>
    </source>
</reference>
<feature type="compositionally biased region" description="Basic residues" evidence="1">
    <location>
        <begin position="69"/>
        <end position="78"/>
    </location>
</feature>
<feature type="region of interest" description="Disordered" evidence="1">
    <location>
        <begin position="57"/>
        <end position="78"/>
    </location>
</feature>
<dbReference type="OrthoDB" id="1525197at2"/>
<dbReference type="RefSeq" id="WP_136409461.1">
    <property type="nucleotide sequence ID" value="NZ_CP039393.1"/>
</dbReference>